<dbReference type="HAMAP" id="MF_00244">
    <property type="entry name" value="NaMN_adenylyltr"/>
    <property type="match status" value="1"/>
</dbReference>
<keyword evidence="14" id="KW-1185">Reference proteome</keyword>
<comment type="function">
    <text evidence="1 11">Catalyzes the reversible adenylation of nicotinate mononucleotide (NaMN) to nicotinic acid adenine dinucleotide (NaAD).</text>
</comment>
<evidence type="ECO:0000256" key="11">
    <source>
        <dbReference type="HAMAP-Rule" id="MF_00244"/>
    </source>
</evidence>
<dbReference type="NCBIfam" id="TIGR00482">
    <property type="entry name" value="nicotinate (nicotinamide) nucleotide adenylyltransferase"/>
    <property type="match status" value="1"/>
</dbReference>
<evidence type="ECO:0000256" key="4">
    <source>
        <dbReference type="ARBA" id="ARBA00022642"/>
    </source>
</evidence>
<evidence type="ECO:0000256" key="9">
    <source>
        <dbReference type="ARBA" id="ARBA00023027"/>
    </source>
</evidence>
<evidence type="ECO:0000313" key="14">
    <source>
        <dbReference type="Proteomes" id="UP000664303"/>
    </source>
</evidence>
<dbReference type="NCBIfam" id="TIGR00125">
    <property type="entry name" value="cyt_tran_rel"/>
    <property type="match status" value="1"/>
</dbReference>
<evidence type="ECO:0000256" key="7">
    <source>
        <dbReference type="ARBA" id="ARBA00022741"/>
    </source>
</evidence>
<dbReference type="PANTHER" id="PTHR39321:SF3">
    <property type="entry name" value="PHOSPHOPANTETHEINE ADENYLYLTRANSFERASE"/>
    <property type="match status" value="1"/>
</dbReference>
<proteinExistence type="inferred from homology"/>
<dbReference type="InterPro" id="IPR005248">
    <property type="entry name" value="NadD/NMNAT"/>
</dbReference>
<feature type="domain" description="Cytidyltransferase-like" evidence="12">
    <location>
        <begin position="8"/>
        <end position="186"/>
    </location>
</feature>
<comment type="pathway">
    <text evidence="2 11">Cofactor biosynthesis; NAD(+) biosynthesis; deamido-NAD(+) from nicotinate D-ribonucleotide: step 1/1.</text>
</comment>
<keyword evidence="8 11" id="KW-0067">ATP-binding</keyword>
<dbReference type="EMBL" id="JAFKCZ010000016">
    <property type="protein sequence ID" value="MBN7798533.1"/>
    <property type="molecule type" value="Genomic_DNA"/>
</dbReference>
<evidence type="ECO:0000256" key="8">
    <source>
        <dbReference type="ARBA" id="ARBA00022840"/>
    </source>
</evidence>
<evidence type="ECO:0000256" key="3">
    <source>
        <dbReference type="ARBA" id="ARBA00009014"/>
    </source>
</evidence>
<evidence type="ECO:0000256" key="1">
    <source>
        <dbReference type="ARBA" id="ARBA00002324"/>
    </source>
</evidence>
<dbReference type="GO" id="GO:0009435">
    <property type="term" value="P:NAD+ biosynthetic process"/>
    <property type="evidence" value="ECO:0007669"/>
    <property type="project" value="UniProtKB-UniRule"/>
</dbReference>
<keyword evidence="4 11" id="KW-0662">Pyridine nucleotide biosynthesis</keyword>
<dbReference type="AlphaFoldDB" id="A0A939DHU7"/>
<dbReference type="NCBIfam" id="NF000840">
    <property type="entry name" value="PRK00071.1-3"/>
    <property type="match status" value="1"/>
</dbReference>
<dbReference type="PANTHER" id="PTHR39321">
    <property type="entry name" value="NICOTINATE-NUCLEOTIDE ADENYLYLTRANSFERASE-RELATED"/>
    <property type="match status" value="1"/>
</dbReference>
<protein>
    <recommendedName>
        <fullName evidence="11">Probable nicotinate-nucleotide adenylyltransferase</fullName>
        <ecNumber evidence="11">2.7.7.18</ecNumber>
    </recommendedName>
    <alternativeName>
        <fullName evidence="11">Deamido-NAD(+) diphosphorylase</fullName>
    </alternativeName>
    <alternativeName>
        <fullName evidence="11">Deamido-NAD(+) pyrophosphorylase</fullName>
    </alternativeName>
    <alternativeName>
        <fullName evidence="11">Nicotinate mononucleotide adenylyltransferase</fullName>
        <shortName evidence="11">NaMN adenylyltransferase</shortName>
    </alternativeName>
</protein>
<dbReference type="CDD" id="cd02165">
    <property type="entry name" value="NMNAT"/>
    <property type="match status" value="1"/>
</dbReference>
<dbReference type="GO" id="GO:0004515">
    <property type="term" value="F:nicotinate-nucleotide adenylyltransferase activity"/>
    <property type="evidence" value="ECO:0007669"/>
    <property type="project" value="UniProtKB-UniRule"/>
</dbReference>
<evidence type="ECO:0000256" key="10">
    <source>
        <dbReference type="ARBA" id="ARBA00048721"/>
    </source>
</evidence>
<comment type="catalytic activity">
    <reaction evidence="10 11">
        <text>nicotinate beta-D-ribonucleotide + ATP + H(+) = deamido-NAD(+) + diphosphate</text>
        <dbReference type="Rhea" id="RHEA:22860"/>
        <dbReference type="ChEBI" id="CHEBI:15378"/>
        <dbReference type="ChEBI" id="CHEBI:30616"/>
        <dbReference type="ChEBI" id="CHEBI:33019"/>
        <dbReference type="ChEBI" id="CHEBI:57502"/>
        <dbReference type="ChEBI" id="CHEBI:58437"/>
        <dbReference type="EC" id="2.7.7.18"/>
    </reaction>
</comment>
<dbReference type="InterPro" id="IPR004821">
    <property type="entry name" value="Cyt_trans-like"/>
</dbReference>
<keyword evidence="9 11" id="KW-0520">NAD</keyword>
<dbReference type="SUPFAM" id="SSF52374">
    <property type="entry name" value="Nucleotidylyl transferase"/>
    <property type="match status" value="1"/>
</dbReference>
<dbReference type="InterPro" id="IPR014729">
    <property type="entry name" value="Rossmann-like_a/b/a_fold"/>
</dbReference>
<comment type="caution">
    <text evidence="13">The sequence shown here is derived from an EMBL/GenBank/DDBJ whole genome shotgun (WGS) entry which is preliminary data.</text>
</comment>
<organism evidence="13 14">
    <name type="scientific">Parahaliea mediterranea</name>
    <dbReference type="NCBI Taxonomy" id="651086"/>
    <lineage>
        <taxon>Bacteria</taxon>
        <taxon>Pseudomonadati</taxon>
        <taxon>Pseudomonadota</taxon>
        <taxon>Gammaproteobacteria</taxon>
        <taxon>Cellvibrionales</taxon>
        <taxon>Halieaceae</taxon>
        <taxon>Parahaliea</taxon>
    </lineage>
</organism>
<evidence type="ECO:0000313" key="13">
    <source>
        <dbReference type="EMBL" id="MBN7798533.1"/>
    </source>
</evidence>
<comment type="similarity">
    <text evidence="3 11">Belongs to the NadD family.</text>
</comment>
<dbReference type="GO" id="GO:0005524">
    <property type="term" value="F:ATP binding"/>
    <property type="evidence" value="ECO:0007669"/>
    <property type="project" value="UniProtKB-KW"/>
</dbReference>
<evidence type="ECO:0000256" key="2">
    <source>
        <dbReference type="ARBA" id="ARBA00005019"/>
    </source>
</evidence>
<name>A0A939DHU7_9GAMM</name>
<keyword evidence="6 11" id="KW-0548">Nucleotidyltransferase</keyword>
<dbReference type="Gene3D" id="3.40.50.620">
    <property type="entry name" value="HUPs"/>
    <property type="match status" value="1"/>
</dbReference>
<dbReference type="EC" id="2.7.7.18" evidence="11"/>
<sequence>MASGPVGVFGGTFNPVHLGHLRSAVELVELLGLDYLNLMPCARPPHREAPDCSAEDRARMVELAVRDEPRLRCDRRELRRAGASYSVDSLAELRAELGPGRSLCLVVGFDAVAALDSWHRWRALLDHAHLVVIARPGWQLPAEGDVARWLREHRARDGAALAASPAGRVLVAELRPLDISSTEIRALLAAGRSARFLLPEPVLDYIESHHLYRRGSPAHDNTGNTTG</sequence>
<dbReference type="NCBIfam" id="NF000839">
    <property type="entry name" value="PRK00071.1-1"/>
    <property type="match status" value="1"/>
</dbReference>
<dbReference type="Pfam" id="PF01467">
    <property type="entry name" value="CTP_transf_like"/>
    <property type="match status" value="1"/>
</dbReference>
<evidence type="ECO:0000256" key="6">
    <source>
        <dbReference type="ARBA" id="ARBA00022695"/>
    </source>
</evidence>
<keyword evidence="7 11" id="KW-0547">Nucleotide-binding</keyword>
<evidence type="ECO:0000256" key="5">
    <source>
        <dbReference type="ARBA" id="ARBA00022679"/>
    </source>
</evidence>
<reference evidence="13" key="1">
    <citation type="submission" date="2021-02" db="EMBL/GenBank/DDBJ databases">
        <title>PHA producing bacteria isolated from coastal sediment in Guangdong, Shenzhen.</title>
        <authorList>
            <person name="Zheng W."/>
            <person name="Yu S."/>
            <person name="Huang Y."/>
        </authorList>
    </citation>
    <scope>NUCLEOTIDE SEQUENCE</scope>
    <source>
        <strain evidence="13">TN14-10</strain>
    </source>
</reference>
<evidence type="ECO:0000259" key="12">
    <source>
        <dbReference type="Pfam" id="PF01467"/>
    </source>
</evidence>
<keyword evidence="5 11" id="KW-0808">Transferase</keyword>
<dbReference type="Proteomes" id="UP000664303">
    <property type="component" value="Unassembled WGS sequence"/>
</dbReference>
<accession>A0A939DHU7</accession>
<dbReference type="RefSeq" id="WP_206561983.1">
    <property type="nucleotide sequence ID" value="NZ_JAFKCZ010000016.1"/>
</dbReference>
<gene>
    <name evidence="11 13" type="primary">nadD</name>
    <name evidence="13" type="ORF">JYP50_18165</name>
</gene>